<dbReference type="AlphaFoldDB" id="A0AA90KEB7"/>
<keyword evidence="3" id="KW-0378">Hydrolase</keyword>
<gene>
    <name evidence="2" type="ORF">POF43_006325</name>
    <name evidence="3" type="ORF">POF50_000500</name>
</gene>
<evidence type="ECO:0000313" key="3">
    <source>
        <dbReference type="EMBL" id="MDI5967845.1"/>
    </source>
</evidence>
<accession>A0AA90KEB7</accession>
<dbReference type="GO" id="GO:0016787">
    <property type="term" value="F:hydrolase activity"/>
    <property type="evidence" value="ECO:0007669"/>
    <property type="project" value="UniProtKB-KW"/>
</dbReference>
<organism evidence="3">
    <name type="scientific">Streptantibioticus silvisoli</name>
    <dbReference type="NCBI Taxonomy" id="2705255"/>
    <lineage>
        <taxon>Bacteria</taxon>
        <taxon>Bacillati</taxon>
        <taxon>Actinomycetota</taxon>
        <taxon>Actinomycetes</taxon>
        <taxon>Kitasatosporales</taxon>
        <taxon>Streptomycetaceae</taxon>
        <taxon>Streptantibioticus</taxon>
    </lineage>
</organism>
<dbReference type="InterPro" id="IPR029058">
    <property type="entry name" value="AB_hydrolase_fold"/>
</dbReference>
<keyword evidence="4" id="KW-1185">Reference proteome</keyword>
<dbReference type="InterPro" id="IPR050471">
    <property type="entry name" value="AB_hydrolase"/>
</dbReference>
<evidence type="ECO:0000259" key="1">
    <source>
        <dbReference type="Pfam" id="PF00561"/>
    </source>
</evidence>
<dbReference type="SUPFAM" id="SSF53474">
    <property type="entry name" value="alpha/beta-Hydrolases"/>
    <property type="match status" value="1"/>
</dbReference>
<dbReference type="Pfam" id="PF00561">
    <property type="entry name" value="Abhydrolase_1"/>
    <property type="match status" value="1"/>
</dbReference>
<dbReference type="EMBL" id="JAAGKO020000006">
    <property type="protein sequence ID" value="MDI5962333.1"/>
    <property type="molecule type" value="Genomic_DNA"/>
</dbReference>
<sequence length="305" mass="32650">MLGGVRAPDGRCLTVETTGDPTGKPVFLLHGTPGSRLGPSPRGVMLYHQGVRLISYDRPGYGGSDRLRDRRVADVAQDVAAIADALGVDRFGVVGRSGGGPHALGCAALLADRVTRAAVLVSLAPRGADGLDWFDGMAASNIQEYTAATTGPEELAASLASRSAEIRDDPMRLLADLRRELTGPDQAVVSDAGIRSLLARNYREALRTSADGWYDDVLAFSSPWGFDPADIRVPVMIWHGTEDVFSPVSHSRWLADRIPGAVPVWQSRAAHFTALHVMPDVLTWLLTGRWVRPAGGHTADGSRSR</sequence>
<name>A0AA90KEB7_9ACTN</name>
<comment type="caution">
    <text evidence="3">The sequence shown here is derived from an EMBL/GenBank/DDBJ whole genome shotgun (WGS) entry which is preliminary data.</text>
</comment>
<dbReference type="PANTHER" id="PTHR43433">
    <property type="entry name" value="HYDROLASE, ALPHA/BETA FOLD FAMILY PROTEIN"/>
    <property type="match status" value="1"/>
</dbReference>
<feature type="domain" description="AB hydrolase-1" evidence="1">
    <location>
        <begin position="24"/>
        <end position="260"/>
    </location>
</feature>
<reference evidence="3 4" key="1">
    <citation type="submission" date="2023-05" db="EMBL/GenBank/DDBJ databases">
        <title>Streptantibioticus silvisoli sp. nov., acidotolerant actinomycetes 1 from pine litter.</title>
        <authorList>
            <person name="Swiecimska M."/>
            <person name="Golinska P."/>
            <person name="Sangal V."/>
            <person name="Wachnowicz B."/>
            <person name="Goodfellow M."/>
        </authorList>
    </citation>
    <scope>NUCLEOTIDE SEQUENCE</scope>
    <source>
        <strain evidence="3">SL13</strain>
        <strain evidence="2 4">SL54</strain>
    </source>
</reference>
<evidence type="ECO:0000313" key="4">
    <source>
        <dbReference type="Proteomes" id="UP001156398"/>
    </source>
</evidence>
<dbReference type="Gene3D" id="3.40.50.1820">
    <property type="entry name" value="alpha/beta hydrolase"/>
    <property type="match status" value="1"/>
</dbReference>
<dbReference type="InterPro" id="IPR000073">
    <property type="entry name" value="AB_hydrolase_1"/>
</dbReference>
<evidence type="ECO:0000313" key="2">
    <source>
        <dbReference type="EMBL" id="MDI5962333.1"/>
    </source>
</evidence>
<proteinExistence type="predicted"/>
<dbReference type="PANTHER" id="PTHR43433:SF10">
    <property type="entry name" value="AB HYDROLASE-1 DOMAIN-CONTAINING PROTEIN"/>
    <property type="match status" value="1"/>
</dbReference>
<dbReference type="EMBL" id="JABXJJ020000001">
    <property type="protein sequence ID" value="MDI5967845.1"/>
    <property type="molecule type" value="Genomic_DNA"/>
</dbReference>
<protein>
    <submittedName>
        <fullName evidence="3">Alpha/beta hydrolase</fullName>
    </submittedName>
</protein>
<dbReference type="Proteomes" id="UP001156398">
    <property type="component" value="Unassembled WGS sequence"/>
</dbReference>